<feature type="compositionally biased region" description="Polar residues" evidence="11">
    <location>
        <begin position="129"/>
        <end position="139"/>
    </location>
</feature>
<accession>A0A2A2LG72</accession>
<dbReference type="PROSITE" id="PS51843">
    <property type="entry name" value="NR_LBD"/>
    <property type="match status" value="1"/>
</dbReference>
<dbReference type="Gene3D" id="3.30.50.10">
    <property type="entry name" value="Erythroid Transcription Factor GATA-1, subunit A"/>
    <property type="match status" value="1"/>
</dbReference>
<dbReference type="SMART" id="SM00399">
    <property type="entry name" value="ZnF_C4"/>
    <property type="match status" value="1"/>
</dbReference>
<evidence type="ECO:0000256" key="2">
    <source>
        <dbReference type="ARBA" id="ARBA00005993"/>
    </source>
</evidence>
<dbReference type="CDD" id="cd06960">
    <property type="entry name" value="NR_DBD_HNF4A"/>
    <property type="match status" value="1"/>
</dbReference>
<keyword evidence="6" id="KW-0805">Transcription regulation</keyword>
<dbReference type="STRING" id="2018661.A0A2A2LG72"/>
<dbReference type="Pfam" id="PF00104">
    <property type="entry name" value="Hormone_recep"/>
    <property type="match status" value="1"/>
</dbReference>
<feature type="domain" description="Nuclear receptor" evidence="12">
    <location>
        <begin position="78"/>
        <end position="130"/>
    </location>
</feature>
<evidence type="ECO:0000256" key="1">
    <source>
        <dbReference type="ARBA" id="ARBA00004123"/>
    </source>
</evidence>
<dbReference type="PANTHER" id="PTHR47630">
    <property type="entry name" value="NUCLEAR HORMONE RECEPTOR FAMILY-RELATED-RELATED"/>
    <property type="match status" value="1"/>
</dbReference>
<evidence type="ECO:0000256" key="5">
    <source>
        <dbReference type="ARBA" id="ARBA00022833"/>
    </source>
</evidence>
<evidence type="ECO:0000256" key="10">
    <source>
        <dbReference type="ARBA" id="ARBA00023242"/>
    </source>
</evidence>
<keyword evidence="5" id="KW-0862">Zinc</keyword>
<dbReference type="InterPro" id="IPR013088">
    <property type="entry name" value="Znf_NHR/GATA"/>
</dbReference>
<dbReference type="Proteomes" id="UP000218231">
    <property type="component" value="Unassembled WGS sequence"/>
</dbReference>
<feature type="compositionally biased region" description="Polar residues" evidence="11">
    <location>
        <begin position="161"/>
        <end position="174"/>
    </location>
</feature>
<keyword evidence="10" id="KW-0539">Nucleus</keyword>
<evidence type="ECO:0000313" key="15">
    <source>
        <dbReference type="Proteomes" id="UP000218231"/>
    </source>
</evidence>
<evidence type="ECO:0000256" key="3">
    <source>
        <dbReference type="ARBA" id="ARBA00022723"/>
    </source>
</evidence>
<feature type="domain" description="NR LBD" evidence="13">
    <location>
        <begin position="196"/>
        <end position="452"/>
    </location>
</feature>
<dbReference type="PROSITE" id="PS51030">
    <property type="entry name" value="NUCLEAR_REC_DBD_2"/>
    <property type="match status" value="1"/>
</dbReference>
<sequence length="454" mass="52605">MCDMLRASDFGQSTVEMLQVDEPMLGINQMTCSTVMPLSDCTMPNISMPKFDQATLRTLLPMKKIRNVRKSDKYHCLCKTFFRRTILANRKFVCNKGGNCQFTKDFRCACRACRMDKCIRVGMNRSMIQYPSASNNKTTSIRDEDSEDSHDGEENPPYWEKSTSSSASGNNDNSPPEMHMEVENEEPCSTVALYRQPERLTEQACTLIIDQLAYREEGMHRTRTTMMPPLFLKYKLRELLQQPCLIGRLNVEMSDEMKNLYPSDPFRFWMAGDLYLQLHQLSHVCGILQTATQAYYSFFDRRADSLTFPDGFNALIKKLEQMRAFECGRTDTERFFREQYCRPIAILKDMQVTPREFAILKAIALFSPTEFDVSDEGRQLMETQRNLLLRVLHKHCQIHYGSVKGADKMSKLLLVICLFKSLAEKRREHLLICEATKIFSVTGIAREIYLQCYQ</sequence>
<keyword evidence="7" id="KW-0238">DNA-binding</keyword>
<dbReference type="SMART" id="SM00430">
    <property type="entry name" value="HOLI"/>
    <property type="match status" value="1"/>
</dbReference>
<evidence type="ECO:0000256" key="9">
    <source>
        <dbReference type="ARBA" id="ARBA00023170"/>
    </source>
</evidence>
<evidence type="ECO:0000256" key="6">
    <source>
        <dbReference type="ARBA" id="ARBA00023015"/>
    </source>
</evidence>
<dbReference type="InterPro" id="IPR001628">
    <property type="entry name" value="Znf_hrmn_rcpt"/>
</dbReference>
<reference evidence="14 15" key="1">
    <citation type="journal article" date="2017" name="Curr. Biol.">
        <title>Genome architecture and evolution of a unichromosomal asexual nematode.</title>
        <authorList>
            <person name="Fradin H."/>
            <person name="Zegar C."/>
            <person name="Gutwein M."/>
            <person name="Lucas J."/>
            <person name="Kovtun M."/>
            <person name="Corcoran D."/>
            <person name="Baugh L.R."/>
            <person name="Kiontke K."/>
            <person name="Gunsalus K."/>
            <person name="Fitch D.H."/>
            <person name="Piano F."/>
        </authorList>
    </citation>
    <scope>NUCLEOTIDE SEQUENCE [LARGE SCALE GENOMIC DNA]</scope>
    <source>
        <strain evidence="14">PF1309</strain>
    </source>
</reference>
<evidence type="ECO:0008006" key="16">
    <source>
        <dbReference type="Google" id="ProtNLM"/>
    </source>
</evidence>
<dbReference type="OrthoDB" id="5864640at2759"/>
<dbReference type="InterPro" id="IPR052499">
    <property type="entry name" value="C.elegans_NHRs"/>
</dbReference>
<keyword evidence="3" id="KW-0479">Metal-binding</keyword>
<dbReference type="Pfam" id="PF00105">
    <property type="entry name" value="zf-C4"/>
    <property type="match status" value="1"/>
</dbReference>
<dbReference type="SUPFAM" id="SSF57716">
    <property type="entry name" value="Glucocorticoid receptor-like (DNA-binding domain)"/>
    <property type="match status" value="1"/>
</dbReference>
<dbReference type="InterPro" id="IPR000536">
    <property type="entry name" value="Nucl_hrmn_rcpt_lig-bd"/>
</dbReference>
<keyword evidence="4" id="KW-0863">Zinc-finger</keyword>
<comment type="subcellular location">
    <subcellularLocation>
        <location evidence="1">Nucleus</location>
    </subcellularLocation>
</comment>
<dbReference type="GO" id="GO:0003700">
    <property type="term" value="F:DNA-binding transcription factor activity"/>
    <property type="evidence" value="ECO:0007669"/>
    <property type="project" value="InterPro"/>
</dbReference>
<dbReference type="GO" id="GO:0000978">
    <property type="term" value="F:RNA polymerase II cis-regulatory region sequence-specific DNA binding"/>
    <property type="evidence" value="ECO:0007669"/>
    <property type="project" value="InterPro"/>
</dbReference>
<keyword evidence="15" id="KW-1185">Reference proteome</keyword>
<dbReference type="Gene3D" id="1.10.565.10">
    <property type="entry name" value="Retinoid X Receptor"/>
    <property type="match status" value="1"/>
</dbReference>
<evidence type="ECO:0000259" key="12">
    <source>
        <dbReference type="PROSITE" id="PS51030"/>
    </source>
</evidence>
<gene>
    <name evidence="14" type="ORF">WR25_00618</name>
</gene>
<dbReference type="AlphaFoldDB" id="A0A2A2LG72"/>
<dbReference type="GO" id="GO:0005634">
    <property type="term" value="C:nucleus"/>
    <property type="evidence" value="ECO:0007669"/>
    <property type="project" value="UniProtKB-SubCell"/>
</dbReference>
<keyword evidence="9" id="KW-0675">Receptor</keyword>
<evidence type="ECO:0000256" key="4">
    <source>
        <dbReference type="ARBA" id="ARBA00022771"/>
    </source>
</evidence>
<comment type="similarity">
    <text evidence="2">Belongs to the nuclear hormone receptor family.</text>
</comment>
<organism evidence="14 15">
    <name type="scientific">Diploscapter pachys</name>
    <dbReference type="NCBI Taxonomy" id="2018661"/>
    <lineage>
        <taxon>Eukaryota</taxon>
        <taxon>Metazoa</taxon>
        <taxon>Ecdysozoa</taxon>
        <taxon>Nematoda</taxon>
        <taxon>Chromadorea</taxon>
        <taxon>Rhabditida</taxon>
        <taxon>Rhabditina</taxon>
        <taxon>Rhabditomorpha</taxon>
        <taxon>Rhabditoidea</taxon>
        <taxon>Rhabditidae</taxon>
        <taxon>Diploscapter</taxon>
    </lineage>
</organism>
<dbReference type="SUPFAM" id="SSF48508">
    <property type="entry name" value="Nuclear receptor ligand-binding domain"/>
    <property type="match status" value="1"/>
</dbReference>
<dbReference type="GO" id="GO:0008270">
    <property type="term" value="F:zinc ion binding"/>
    <property type="evidence" value="ECO:0007669"/>
    <property type="project" value="UniProtKB-KW"/>
</dbReference>
<keyword evidence="8" id="KW-0804">Transcription</keyword>
<name>A0A2A2LG72_9BILA</name>
<dbReference type="InterPro" id="IPR035500">
    <property type="entry name" value="NHR-like_dom_sf"/>
</dbReference>
<dbReference type="InterPro" id="IPR049636">
    <property type="entry name" value="HNF4-like_DBD"/>
</dbReference>
<proteinExistence type="inferred from homology"/>
<evidence type="ECO:0000256" key="8">
    <source>
        <dbReference type="ARBA" id="ARBA00023163"/>
    </source>
</evidence>
<dbReference type="EMBL" id="LIAE01006796">
    <property type="protein sequence ID" value="PAV85226.1"/>
    <property type="molecule type" value="Genomic_DNA"/>
</dbReference>
<protein>
    <recommendedName>
        <fullName evidence="16">NR LBD domain-containing protein</fullName>
    </recommendedName>
</protein>
<comment type="caution">
    <text evidence="14">The sequence shown here is derived from an EMBL/GenBank/DDBJ whole genome shotgun (WGS) entry which is preliminary data.</text>
</comment>
<evidence type="ECO:0000256" key="11">
    <source>
        <dbReference type="SAM" id="MobiDB-lite"/>
    </source>
</evidence>
<evidence type="ECO:0000259" key="13">
    <source>
        <dbReference type="PROSITE" id="PS51843"/>
    </source>
</evidence>
<evidence type="ECO:0000313" key="14">
    <source>
        <dbReference type="EMBL" id="PAV85226.1"/>
    </source>
</evidence>
<evidence type="ECO:0000256" key="7">
    <source>
        <dbReference type="ARBA" id="ARBA00023125"/>
    </source>
</evidence>
<feature type="region of interest" description="Disordered" evidence="11">
    <location>
        <begin position="129"/>
        <end position="182"/>
    </location>
</feature>